<dbReference type="EMBL" id="KL596718">
    <property type="protein sequence ID" value="KER27623.1"/>
    <property type="molecule type" value="Genomic_DNA"/>
</dbReference>
<accession>A0A074ZJW3</accession>
<proteinExistence type="predicted"/>
<evidence type="ECO:0000313" key="1">
    <source>
        <dbReference type="EMBL" id="KER27623.1"/>
    </source>
</evidence>
<dbReference type="KEGG" id="ovi:T265_05345"/>
<dbReference type="GeneID" id="20319527"/>
<name>A0A074ZJW3_OPIVI</name>
<protein>
    <submittedName>
        <fullName evidence="1">Uncharacterized protein</fullName>
    </submittedName>
</protein>
<gene>
    <name evidence="1" type="ORF">T265_05345</name>
</gene>
<reference evidence="1 2" key="1">
    <citation type="submission" date="2013-11" db="EMBL/GenBank/DDBJ databases">
        <title>Opisthorchis viverrini - life in the bile duct.</title>
        <authorList>
            <person name="Young N.D."/>
            <person name="Nagarajan N."/>
            <person name="Lin S.J."/>
            <person name="Korhonen P.K."/>
            <person name="Jex A.R."/>
            <person name="Hall R.S."/>
            <person name="Safavi-Hemami H."/>
            <person name="Kaewkong W."/>
            <person name="Bertrand D."/>
            <person name="Gao S."/>
            <person name="Seet Q."/>
            <person name="Wongkham S."/>
            <person name="Teh B.T."/>
            <person name="Wongkham C."/>
            <person name="Intapan P.M."/>
            <person name="Maleewong W."/>
            <person name="Yang X."/>
            <person name="Hu M."/>
            <person name="Wang Z."/>
            <person name="Hofmann A."/>
            <person name="Sternberg P.W."/>
            <person name="Tan P."/>
            <person name="Wang J."/>
            <person name="Gasser R.B."/>
        </authorList>
    </citation>
    <scope>NUCLEOTIDE SEQUENCE [LARGE SCALE GENOMIC DNA]</scope>
</reference>
<dbReference type="Proteomes" id="UP000054324">
    <property type="component" value="Unassembled WGS sequence"/>
</dbReference>
<keyword evidence="2" id="KW-1185">Reference proteome</keyword>
<organism evidence="1 2">
    <name type="scientific">Opisthorchis viverrini</name>
    <name type="common">Southeast Asian liver fluke</name>
    <dbReference type="NCBI Taxonomy" id="6198"/>
    <lineage>
        <taxon>Eukaryota</taxon>
        <taxon>Metazoa</taxon>
        <taxon>Spiralia</taxon>
        <taxon>Lophotrochozoa</taxon>
        <taxon>Platyhelminthes</taxon>
        <taxon>Trematoda</taxon>
        <taxon>Digenea</taxon>
        <taxon>Opisthorchiida</taxon>
        <taxon>Opisthorchiata</taxon>
        <taxon>Opisthorchiidae</taxon>
        <taxon>Opisthorchis</taxon>
    </lineage>
</organism>
<evidence type="ECO:0000313" key="2">
    <source>
        <dbReference type="Proteomes" id="UP000054324"/>
    </source>
</evidence>
<dbReference type="AlphaFoldDB" id="A0A074ZJW3"/>
<dbReference type="CTD" id="20319527"/>
<dbReference type="RefSeq" id="XP_009168600.1">
    <property type="nucleotide sequence ID" value="XM_009170336.1"/>
</dbReference>
<sequence>MASSVHSCHGILHMTSRRSPRVSVNLMFHLKLNCTKLAKYTHLQTAVVFRRTHLEPSWSTNLLHAVIDSFTMFLFNPGFCPCPQLAFTAMRGGEQQQEPNYFNSVIIRLLKISRQPTTDFALLGTHQLGTAPEFPSTRLQHEAAWCSTFSCLRTSQTRDSAGLQVSLSKNQISLQMSVHSLRLLNVFKGDDFLTPLITVYSCTNLPSPVSNAQVPTQPNPTPNQRWTKLWQPQPLHDKYAAPIADNEVQRLLVLTGVLPESGGNTGSVMLKYAEWYSEEITRPRWMNWSYSIGCSGLATCCVCQSIDFIERFILQNDTQGGNELGDPTDRPVLTYQFVSSRLQCTATYPTSLNHRRTKLWKLKPLHDEYETTHKVAENSSTAHDRFRPSWGSSGRRSPLVSVNLTFYLNPIWTIFEKFGFHERLNKIPPL</sequence>
<dbReference type="OrthoDB" id="8862460at2759"/>